<reference evidence="11 12" key="1">
    <citation type="submission" date="2020-01" db="EMBL/GenBank/DDBJ databases">
        <title>Kibdelosporangium persica a novel Actinomycetes from a hot desert in Iran.</title>
        <authorList>
            <person name="Safaei N."/>
            <person name="Zaburannyi N."/>
            <person name="Mueller R."/>
            <person name="Wink J."/>
        </authorList>
    </citation>
    <scope>NUCLEOTIDE SEQUENCE [LARGE SCALE GENOMIC DNA]</scope>
    <source>
        <strain evidence="11 12">4NS15</strain>
    </source>
</reference>
<evidence type="ECO:0000256" key="6">
    <source>
        <dbReference type="ARBA" id="ARBA00022989"/>
    </source>
</evidence>
<feature type="transmembrane region" description="Helical" evidence="9">
    <location>
        <begin position="189"/>
        <end position="206"/>
    </location>
</feature>
<evidence type="ECO:0000313" key="11">
    <source>
        <dbReference type="EMBL" id="NRN71218.1"/>
    </source>
</evidence>
<feature type="transmembrane region" description="Helical" evidence="9">
    <location>
        <begin position="315"/>
        <end position="334"/>
    </location>
</feature>
<evidence type="ECO:0000256" key="9">
    <source>
        <dbReference type="SAM" id="Phobius"/>
    </source>
</evidence>
<feature type="transmembrane region" description="Helical" evidence="9">
    <location>
        <begin position="346"/>
        <end position="369"/>
    </location>
</feature>
<dbReference type="PANTHER" id="PTHR33908:SF11">
    <property type="entry name" value="MEMBRANE PROTEIN"/>
    <property type="match status" value="1"/>
</dbReference>
<protein>
    <submittedName>
        <fullName evidence="11">Dolichyl-phosphate-mannose-protein mannosyltransferase</fullName>
    </submittedName>
</protein>
<gene>
    <name evidence="11" type="ORF">GC106_84930</name>
</gene>
<keyword evidence="4" id="KW-0808">Transferase</keyword>
<comment type="subcellular location">
    <subcellularLocation>
        <location evidence="1">Cell membrane</location>
        <topology evidence="1">Multi-pass membrane protein</topology>
    </subcellularLocation>
</comment>
<proteinExistence type="predicted"/>
<feature type="transmembrane region" description="Helical" evidence="9">
    <location>
        <begin position="95"/>
        <end position="114"/>
    </location>
</feature>
<evidence type="ECO:0000256" key="2">
    <source>
        <dbReference type="ARBA" id="ARBA00022475"/>
    </source>
</evidence>
<evidence type="ECO:0000256" key="8">
    <source>
        <dbReference type="SAM" id="MobiDB-lite"/>
    </source>
</evidence>
<keyword evidence="6 9" id="KW-1133">Transmembrane helix</keyword>
<keyword evidence="5 9" id="KW-0812">Transmembrane</keyword>
<evidence type="ECO:0000259" key="10">
    <source>
        <dbReference type="Pfam" id="PF13231"/>
    </source>
</evidence>
<keyword evidence="7 9" id="KW-0472">Membrane</keyword>
<feature type="transmembrane region" description="Helical" evidence="9">
    <location>
        <begin position="292"/>
        <end position="309"/>
    </location>
</feature>
<dbReference type="Proteomes" id="UP000763557">
    <property type="component" value="Unassembled WGS sequence"/>
</dbReference>
<feature type="transmembrane region" description="Helical" evidence="9">
    <location>
        <begin position="126"/>
        <end position="145"/>
    </location>
</feature>
<feature type="domain" description="Glycosyltransferase RgtA/B/C/D-like" evidence="10">
    <location>
        <begin position="73"/>
        <end position="233"/>
    </location>
</feature>
<evidence type="ECO:0000256" key="3">
    <source>
        <dbReference type="ARBA" id="ARBA00022676"/>
    </source>
</evidence>
<keyword evidence="3 11" id="KW-0328">Glycosyltransferase</keyword>
<evidence type="ECO:0000313" key="12">
    <source>
        <dbReference type="Proteomes" id="UP000763557"/>
    </source>
</evidence>
<dbReference type="Pfam" id="PF13231">
    <property type="entry name" value="PMT_2"/>
    <property type="match status" value="1"/>
</dbReference>
<evidence type="ECO:0000256" key="5">
    <source>
        <dbReference type="ARBA" id="ARBA00022692"/>
    </source>
</evidence>
<accession>A0ABX2FKB6</accession>
<feature type="transmembrane region" description="Helical" evidence="9">
    <location>
        <begin position="261"/>
        <end position="285"/>
    </location>
</feature>
<sequence>MEVPAPVGRSEVAPSATAPETDQLPPLSRAAGLIAAAVGVVHLVAGSLHREYFLDEAMTVVIGRWHLDWGAVDQAPVAPLLAWLTNTVAPGSVPLLRIVPSLATAAAVLVAALIARELGGDRRAQILTALAQATGLYSALVGHWLTPYTLEPLQWLVIVWLLVRWIRVRRDRLLVWTGAVLGLAAETRFQVILFAAVLMAAVAVVGPRELLRRPAFWLAAALAGVLAAPTLIWQALHDWPQLAMAGAVAQESVLYGGRAGVAVGLVVTAGIIGTVLVLMGLVAVWTDERLRTYRFLSVTFIVLFVVFVATAGRYYYLFSLHGALAALGSVAFAHRRAAGRRTSNRVVWSGAILSVAGAVGAVVLGGILVSQRAPGPQVHEVAQAWSTLSPDQRARAVLYVPNYVSAAEIDTADPALGLPLVHSGHRSYGRFDPPPDTKDLVVYTGTDPAELAALTTDFQQIGGTAANPVWLGRIHDRTWSAAWPELRTFVMYDYHG</sequence>
<evidence type="ECO:0000256" key="1">
    <source>
        <dbReference type="ARBA" id="ARBA00004651"/>
    </source>
</evidence>
<dbReference type="InterPro" id="IPR050297">
    <property type="entry name" value="LipidA_mod_glycosyltrf_83"/>
</dbReference>
<evidence type="ECO:0000256" key="4">
    <source>
        <dbReference type="ARBA" id="ARBA00022679"/>
    </source>
</evidence>
<dbReference type="GO" id="GO:0016757">
    <property type="term" value="F:glycosyltransferase activity"/>
    <property type="evidence" value="ECO:0007669"/>
    <property type="project" value="UniProtKB-KW"/>
</dbReference>
<feature type="region of interest" description="Disordered" evidence="8">
    <location>
        <begin position="1"/>
        <end position="23"/>
    </location>
</feature>
<feature type="transmembrane region" description="Helical" evidence="9">
    <location>
        <begin position="215"/>
        <end position="236"/>
    </location>
</feature>
<keyword evidence="12" id="KW-1185">Reference proteome</keyword>
<keyword evidence="2" id="KW-1003">Cell membrane</keyword>
<evidence type="ECO:0000256" key="7">
    <source>
        <dbReference type="ARBA" id="ARBA00023136"/>
    </source>
</evidence>
<organism evidence="11 12">
    <name type="scientific">Kibdelosporangium persicum</name>
    <dbReference type="NCBI Taxonomy" id="2698649"/>
    <lineage>
        <taxon>Bacteria</taxon>
        <taxon>Bacillati</taxon>
        <taxon>Actinomycetota</taxon>
        <taxon>Actinomycetes</taxon>
        <taxon>Pseudonocardiales</taxon>
        <taxon>Pseudonocardiaceae</taxon>
        <taxon>Kibdelosporangium</taxon>
    </lineage>
</organism>
<dbReference type="EMBL" id="JAAATY010000055">
    <property type="protein sequence ID" value="NRN71218.1"/>
    <property type="molecule type" value="Genomic_DNA"/>
</dbReference>
<name>A0ABX2FKB6_9PSEU</name>
<dbReference type="InterPro" id="IPR038731">
    <property type="entry name" value="RgtA/B/C-like"/>
</dbReference>
<comment type="caution">
    <text evidence="11">The sequence shown here is derived from an EMBL/GenBank/DDBJ whole genome shotgun (WGS) entry which is preliminary data.</text>
</comment>
<dbReference type="PANTHER" id="PTHR33908">
    <property type="entry name" value="MANNOSYLTRANSFERASE YKCB-RELATED"/>
    <property type="match status" value="1"/>
</dbReference>